<name>A0A840I338_9PROT</name>
<dbReference type="InterPro" id="IPR000277">
    <property type="entry name" value="Cys/Met-Metab_PyrdxlP-dep_enz"/>
</dbReference>
<proteinExistence type="inferred from homology"/>
<dbReference type="NCBIfam" id="TIGR01324">
    <property type="entry name" value="cysta_beta_ly_B"/>
    <property type="match status" value="1"/>
</dbReference>
<dbReference type="GO" id="GO:0019346">
    <property type="term" value="P:transsulfuration"/>
    <property type="evidence" value="ECO:0007669"/>
    <property type="project" value="InterPro"/>
</dbReference>
<evidence type="ECO:0000256" key="4">
    <source>
        <dbReference type="ARBA" id="ARBA00023239"/>
    </source>
</evidence>
<dbReference type="EMBL" id="JACHOB010000002">
    <property type="protein sequence ID" value="MBB4658712.1"/>
    <property type="molecule type" value="Genomic_DNA"/>
</dbReference>
<comment type="catalytic activity">
    <reaction evidence="5">
        <text>L,L-cystathionine + H2O = L-homocysteine + pyruvate + NH4(+)</text>
        <dbReference type="Rhea" id="RHEA:13965"/>
        <dbReference type="ChEBI" id="CHEBI:15361"/>
        <dbReference type="ChEBI" id="CHEBI:15377"/>
        <dbReference type="ChEBI" id="CHEBI:28938"/>
        <dbReference type="ChEBI" id="CHEBI:58161"/>
        <dbReference type="ChEBI" id="CHEBI:58199"/>
    </reaction>
</comment>
<keyword evidence="3 6" id="KW-0663">Pyridoxal phosphate</keyword>
<evidence type="ECO:0000256" key="3">
    <source>
        <dbReference type="ARBA" id="ARBA00022898"/>
    </source>
</evidence>
<dbReference type="Gene3D" id="3.40.640.10">
    <property type="entry name" value="Type I PLP-dependent aspartate aminotransferase-like (Major domain)"/>
    <property type="match status" value="1"/>
</dbReference>
<evidence type="ECO:0000313" key="8">
    <source>
        <dbReference type="EMBL" id="MBB4658712.1"/>
    </source>
</evidence>
<dbReference type="InterPro" id="IPR006233">
    <property type="entry name" value="Cys_b_lyase_bac"/>
</dbReference>
<keyword evidence="9" id="KW-1185">Reference proteome</keyword>
<comment type="similarity">
    <text evidence="2 7">Belongs to the trans-sulfuration enzymes family.</text>
</comment>
<dbReference type="RefSeq" id="WP_183816896.1">
    <property type="nucleotide sequence ID" value="NZ_JACHOB010000002.1"/>
</dbReference>
<dbReference type="PANTHER" id="PTHR43500:SF1">
    <property type="entry name" value="CYSTATHIONINE BETA-LYASE-RELATED"/>
    <property type="match status" value="1"/>
</dbReference>
<evidence type="ECO:0000256" key="6">
    <source>
        <dbReference type="PIRSR" id="PIRSR001434-2"/>
    </source>
</evidence>
<comment type="caution">
    <text evidence="8">The sequence shown here is derived from an EMBL/GenBank/DDBJ whole genome shotgun (WGS) entry which is preliminary data.</text>
</comment>
<dbReference type="PIRSF" id="PIRSF001434">
    <property type="entry name" value="CGS"/>
    <property type="match status" value="1"/>
</dbReference>
<dbReference type="Pfam" id="PF01053">
    <property type="entry name" value="Cys_Met_Meta_PP"/>
    <property type="match status" value="1"/>
</dbReference>
<comment type="cofactor">
    <cofactor evidence="1 7">
        <name>pyridoxal 5'-phosphate</name>
        <dbReference type="ChEBI" id="CHEBI:597326"/>
    </cofactor>
</comment>
<evidence type="ECO:0000256" key="5">
    <source>
        <dbReference type="ARBA" id="ARBA00047517"/>
    </source>
</evidence>
<dbReference type="InterPro" id="IPR015421">
    <property type="entry name" value="PyrdxlP-dep_Trfase_major"/>
</dbReference>
<dbReference type="PANTHER" id="PTHR43500">
    <property type="entry name" value="CYSTATHIONINE BETA-LYASE-RELATED"/>
    <property type="match status" value="1"/>
</dbReference>
<gene>
    <name evidence="8" type="ORF">GGQ59_001226</name>
</gene>
<protein>
    <submittedName>
        <fullName evidence="8">Cystathionine beta-lyase</fullName>
        <ecNumber evidence="8">4.4.1.8</ecNumber>
    </submittedName>
</protein>
<evidence type="ECO:0000256" key="1">
    <source>
        <dbReference type="ARBA" id="ARBA00001933"/>
    </source>
</evidence>
<dbReference type="EC" id="4.4.1.8" evidence="8"/>
<dbReference type="SUPFAM" id="SSF53383">
    <property type="entry name" value="PLP-dependent transferases"/>
    <property type="match status" value="1"/>
</dbReference>
<dbReference type="Gene3D" id="3.90.1150.10">
    <property type="entry name" value="Aspartate Aminotransferase, domain 1"/>
    <property type="match status" value="1"/>
</dbReference>
<dbReference type="AlphaFoldDB" id="A0A840I338"/>
<dbReference type="GO" id="GO:0030170">
    <property type="term" value="F:pyridoxal phosphate binding"/>
    <property type="evidence" value="ECO:0007669"/>
    <property type="project" value="InterPro"/>
</dbReference>
<feature type="modified residue" description="N6-(pyridoxal phosphate)lysine" evidence="6">
    <location>
        <position position="195"/>
    </location>
</feature>
<evidence type="ECO:0000256" key="7">
    <source>
        <dbReference type="RuleBase" id="RU362118"/>
    </source>
</evidence>
<dbReference type="GO" id="GO:0019450">
    <property type="term" value="P:L-cysteine catabolic process to pyruvate"/>
    <property type="evidence" value="ECO:0007669"/>
    <property type="project" value="TreeGrafter"/>
</dbReference>
<dbReference type="InterPro" id="IPR015424">
    <property type="entry name" value="PyrdxlP-dep_Trfase"/>
</dbReference>
<evidence type="ECO:0000313" key="9">
    <source>
        <dbReference type="Proteomes" id="UP000563524"/>
    </source>
</evidence>
<evidence type="ECO:0000256" key="2">
    <source>
        <dbReference type="ARBA" id="ARBA00009077"/>
    </source>
</evidence>
<keyword evidence="4 8" id="KW-0456">Lyase</keyword>
<accession>A0A840I338</accession>
<sequence>MKPCTSDAHKGRPKEGVRLVNPGVQRGSTVLFPGYEAFTAAERPFFYGRGGTPTHRALEESVAALEGADQVFLAPSGLAAVTLALLSFAEAGGHLLVTDSAYDPTRGFCEGVLRRMGVETEYYDPRIGAGIGGLVRPNTVAILAESPGSLTFEVQDLPALCEAGPPVIVDNTWGAGVHLKPLALGAAVSVQAATKYLGGHSDVFLGTVAASGSAARKVAQGVRGLGLATSPDDAALVHRGMRTLHRRLAVHEETGLALARWLEERDEVAKVMHPALPSHPDHALFARDFTGACGLFGAVLKRSDAPYLSAFFGALRLFGMGYSWGGYESLCIPTWPERHRTAVPWSAEGQTIRVHAGLEDAGDLIADLEAAFAAANEVPEAGS</sequence>
<dbReference type="GO" id="GO:0047804">
    <property type="term" value="F:cysteine-S-conjugate beta-lyase activity"/>
    <property type="evidence" value="ECO:0007669"/>
    <property type="project" value="InterPro"/>
</dbReference>
<reference evidence="8 9" key="1">
    <citation type="submission" date="2020-08" db="EMBL/GenBank/DDBJ databases">
        <title>Genomic Encyclopedia of Type Strains, Phase IV (KMG-IV): sequencing the most valuable type-strain genomes for metagenomic binning, comparative biology and taxonomic classification.</title>
        <authorList>
            <person name="Goeker M."/>
        </authorList>
    </citation>
    <scope>NUCLEOTIDE SEQUENCE [LARGE SCALE GENOMIC DNA]</scope>
    <source>
        <strain evidence="8 9">DSM 102850</strain>
    </source>
</reference>
<dbReference type="Proteomes" id="UP000563524">
    <property type="component" value="Unassembled WGS sequence"/>
</dbReference>
<organism evidence="8 9">
    <name type="scientific">Parvularcula dongshanensis</name>
    <dbReference type="NCBI Taxonomy" id="1173995"/>
    <lineage>
        <taxon>Bacteria</taxon>
        <taxon>Pseudomonadati</taxon>
        <taxon>Pseudomonadota</taxon>
        <taxon>Alphaproteobacteria</taxon>
        <taxon>Parvularculales</taxon>
        <taxon>Parvularculaceae</taxon>
        <taxon>Parvularcula</taxon>
    </lineage>
</organism>
<dbReference type="InterPro" id="IPR015422">
    <property type="entry name" value="PyrdxlP-dep_Trfase_small"/>
</dbReference>